<sequence>MNPAYGRIAQLRAYGFVIRPLPNAFGEVDGLHATRTGLGWVDSVVIRGPEYAVAVRGADTFSLSTPFAPSEVAWAESGEVVEVIDKLLALCLSGTVYPDELSRESNLHHVDKLDTT</sequence>
<gene>
    <name evidence="1" type="ORF">BJY18_001852</name>
</gene>
<protein>
    <submittedName>
        <fullName evidence="1">Uncharacterized protein</fullName>
    </submittedName>
</protein>
<dbReference type="Proteomes" id="UP000581769">
    <property type="component" value="Unassembled WGS sequence"/>
</dbReference>
<dbReference type="EMBL" id="JACHMG010000001">
    <property type="protein sequence ID" value="MBB4684367.1"/>
    <property type="molecule type" value="Genomic_DNA"/>
</dbReference>
<comment type="caution">
    <text evidence="1">The sequence shown here is derived from an EMBL/GenBank/DDBJ whole genome shotgun (WGS) entry which is preliminary data.</text>
</comment>
<keyword evidence="2" id="KW-1185">Reference proteome</keyword>
<reference evidence="1 2" key="1">
    <citation type="submission" date="2020-08" db="EMBL/GenBank/DDBJ databases">
        <title>Sequencing the genomes of 1000 actinobacteria strains.</title>
        <authorList>
            <person name="Klenk H.-P."/>
        </authorList>
    </citation>
    <scope>NUCLEOTIDE SEQUENCE [LARGE SCALE GENOMIC DNA]</scope>
    <source>
        <strain evidence="1 2">DSM 45859</strain>
    </source>
</reference>
<name>A0A840ISL4_9PSEU</name>
<evidence type="ECO:0000313" key="1">
    <source>
        <dbReference type="EMBL" id="MBB4684367.1"/>
    </source>
</evidence>
<accession>A0A840ISL4</accession>
<dbReference type="RefSeq" id="WP_184779389.1">
    <property type="nucleotide sequence ID" value="NZ_JACHMG010000001.1"/>
</dbReference>
<organism evidence="1 2">
    <name type="scientific">Amycolatopsis jiangsuensis</name>
    <dbReference type="NCBI Taxonomy" id="1181879"/>
    <lineage>
        <taxon>Bacteria</taxon>
        <taxon>Bacillati</taxon>
        <taxon>Actinomycetota</taxon>
        <taxon>Actinomycetes</taxon>
        <taxon>Pseudonocardiales</taxon>
        <taxon>Pseudonocardiaceae</taxon>
        <taxon>Amycolatopsis</taxon>
    </lineage>
</organism>
<evidence type="ECO:0000313" key="2">
    <source>
        <dbReference type="Proteomes" id="UP000581769"/>
    </source>
</evidence>
<proteinExistence type="predicted"/>
<dbReference type="AlphaFoldDB" id="A0A840ISL4"/>